<gene>
    <name evidence="2" type="ORF">ERS852523_01006</name>
</gene>
<evidence type="ECO:0000259" key="1">
    <source>
        <dbReference type="Pfam" id="PF08279"/>
    </source>
</evidence>
<dbReference type="Pfam" id="PF08279">
    <property type="entry name" value="HTH_11"/>
    <property type="match status" value="1"/>
</dbReference>
<protein>
    <recommendedName>
        <fullName evidence="1">Helix-turn-helix type 11 domain-containing protein</fullName>
    </recommendedName>
</protein>
<organism evidence="2 3">
    <name type="scientific">Blautia wexlerae</name>
    <dbReference type="NCBI Taxonomy" id="418240"/>
    <lineage>
        <taxon>Bacteria</taxon>
        <taxon>Bacillati</taxon>
        <taxon>Bacillota</taxon>
        <taxon>Clostridia</taxon>
        <taxon>Lachnospirales</taxon>
        <taxon>Lachnospiraceae</taxon>
        <taxon>Blautia</taxon>
    </lineage>
</organism>
<reference evidence="2 3" key="1">
    <citation type="submission" date="2015-09" db="EMBL/GenBank/DDBJ databases">
        <authorList>
            <consortium name="Pathogen Informatics"/>
        </authorList>
    </citation>
    <scope>NUCLEOTIDE SEQUENCE [LARGE SCALE GENOMIC DNA]</scope>
    <source>
        <strain evidence="2 3">2789STDY5834911</strain>
    </source>
</reference>
<accession>A0A174LSD7</accession>
<dbReference type="RefSeq" id="WP_055149966.1">
    <property type="nucleotide sequence ID" value="NZ_CZAW01000008.1"/>
</dbReference>
<proteinExistence type="predicted"/>
<dbReference type="Proteomes" id="UP000095712">
    <property type="component" value="Unassembled WGS sequence"/>
</dbReference>
<evidence type="ECO:0000313" key="2">
    <source>
        <dbReference type="EMBL" id="CUP24685.1"/>
    </source>
</evidence>
<name>A0A174LSD7_9FIRM</name>
<dbReference type="InterPro" id="IPR036388">
    <property type="entry name" value="WH-like_DNA-bd_sf"/>
</dbReference>
<dbReference type="EMBL" id="CZAW01000008">
    <property type="protein sequence ID" value="CUP24685.1"/>
    <property type="molecule type" value="Genomic_DNA"/>
</dbReference>
<sequence>MDTGKEKQFIVLSKEEVESMIQQAAVAGAQVATDTMLVAQRRAEKERIDRRLHNTELLLRNYRTLKASCENAVYESRDSKREEVTEMLEDIMEMKDDKVIVESIKASAKRTALMVQHIDKMLDVYRIYCGKLSEKDKRRYKVIKLLYISKQSMNITEISKKFSVSKVTIYEDLKIAKERLSSLFFGIDGLRFF</sequence>
<evidence type="ECO:0000313" key="3">
    <source>
        <dbReference type="Proteomes" id="UP000095712"/>
    </source>
</evidence>
<feature type="domain" description="Helix-turn-helix type 11" evidence="1">
    <location>
        <begin position="138"/>
        <end position="180"/>
    </location>
</feature>
<dbReference type="Gene3D" id="1.10.10.10">
    <property type="entry name" value="Winged helix-like DNA-binding domain superfamily/Winged helix DNA-binding domain"/>
    <property type="match status" value="1"/>
</dbReference>
<dbReference type="InterPro" id="IPR013196">
    <property type="entry name" value="HTH_11"/>
</dbReference>
<dbReference type="AlphaFoldDB" id="A0A174LSD7"/>
<dbReference type="OrthoDB" id="9785884at2"/>